<evidence type="ECO:0000313" key="1">
    <source>
        <dbReference type="EMBL" id="EGZ08090.1"/>
    </source>
</evidence>
<accession>G5A864</accession>
<dbReference type="GeneID" id="20647824"/>
<name>G5A864_PHYSP</name>
<dbReference type="KEGG" id="psoj:PHYSODRAFT_339951"/>
<gene>
    <name evidence="1" type="ORF">PHYSODRAFT_339951</name>
</gene>
<sequence>MSWHGALVRYWMYDEDSGEAVETKHYFDQICNGDNKQDKEATAALVEALLLSLRRDVPHVTRLTFQSDNASNYQNAYLGLMLPILGEVHGYYVMRYVHSDTQDGKSMLDAHFATASRKVKSWVRQELIEQDRAHGAELSQQVRPLEKSLSKIIDRANDIFYDFPLPLAPLESGFDLKKVPSYRMMALLKTMVLLLLLQVQDLVMAELALSLTNDKTKKAMTTFSGAYILIVMKWSAIHECAMVFSEIVGKTTVMEMKMSLILKSKTNIFWMTIAT</sequence>
<dbReference type="InParanoid" id="G5A864"/>
<keyword evidence="2" id="KW-1185">Reference proteome</keyword>
<proteinExistence type="predicted"/>
<dbReference type="EMBL" id="JH159161">
    <property type="protein sequence ID" value="EGZ08090.1"/>
    <property type="molecule type" value="Genomic_DNA"/>
</dbReference>
<dbReference type="SMR" id="G5A864"/>
<dbReference type="Proteomes" id="UP000002640">
    <property type="component" value="Unassembled WGS sequence"/>
</dbReference>
<evidence type="ECO:0000313" key="2">
    <source>
        <dbReference type="Proteomes" id="UP000002640"/>
    </source>
</evidence>
<protein>
    <submittedName>
        <fullName evidence="1">Uncharacterized protein</fullName>
    </submittedName>
</protein>
<reference evidence="1 2" key="1">
    <citation type="journal article" date="2006" name="Science">
        <title>Phytophthora genome sequences uncover evolutionary origins and mechanisms of pathogenesis.</title>
        <authorList>
            <person name="Tyler B.M."/>
            <person name="Tripathy S."/>
            <person name="Zhang X."/>
            <person name="Dehal P."/>
            <person name="Jiang R.H."/>
            <person name="Aerts A."/>
            <person name="Arredondo F.D."/>
            <person name="Baxter L."/>
            <person name="Bensasson D."/>
            <person name="Beynon J.L."/>
            <person name="Chapman J."/>
            <person name="Damasceno C.M."/>
            <person name="Dorrance A.E."/>
            <person name="Dou D."/>
            <person name="Dickerman A.W."/>
            <person name="Dubchak I.L."/>
            <person name="Garbelotto M."/>
            <person name="Gijzen M."/>
            <person name="Gordon S.G."/>
            <person name="Govers F."/>
            <person name="Grunwald N.J."/>
            <person name="Huang W."/>
            <person name="Ivors K.L."/>
            <person name="Jones R.W."/>
            <person name="Kamoun S."/>
            <person name="Krampis K."/>
            <person name="Lamour K.H."/>
            <person name="Lee M.K."/>
            <person name="McDonald W.H."/>
            <person name="Medina M."/>
            <person name="Meijer H.J."/>
            <person name="Nordberg E.K."/>
            <person name="Maclean D.J."/>
            <person name="Ospina-Giraldo M.D."/>
            <person name="Morris P.F."/>
            <person name="Phuntumart V."/>
            <person name="Putnam N.H."/>
            <person name="Rash S."/>
            <person name="Rose J.K."/>
            <person name="Sakihama Y."/>
            <person name="Salamov A.A."/>
            <person name="Savidor A."/>
            <person name="Scheuring C.F."/>
            <person name="Smith B.M."/>
            <person name="Sobral B.W."/>
            <person name="Terry A."/>
            <person name="Torto-Alalibo T.A."/>
            <person name="Win J."/>
            <person name="Xu Z."/>
            <person name="Zhang H."/>
            <person name="Grigoriev I.V."/>
            <person name="Rokhsar D.S."/>
            <person name="Boore J.L."/>
        </authorList>
    </citation>
    <scope>NUCLEOTIDE SEQUENCE [LARGE SCALE GENOMIC DNA]</scope>
    <source>
        <strain evidence="1 2">P6497</strain>
    </source>
</reference>
<organism evidence="1 2">
    <name type="scientific">Phytophthora sojae (strain P6497)</name>
    <name type="common">Soybean stem and root rot agent</name>
    <name type="synonym">Phytophthora megasperma f. sp. glycines</name>
    <dbReference type="NCBI Taxonomy" id="1094619"/>
    <lineage>
        <taxon>Eukaryota</taxon>
        <taxon>Sar</taxon>
        <taxon>Stramenopiles</taxon>
        <taxon>Oomycota</taxon>
        <taxon>Peronosporomycetes</taxon>
        <taxon>Peronosporales</taxon>
        <taxon>Peronosporaceae</taxon>
        <taxon>Phytophthora</taxon>
    </lineage>
</organism>
<dbReference type="STRING" id="1094619.G5A864"/>
<dbReference type="AlphaFoldDB" id="G5A864"/>
<dbReference type="RefSeq" id="XP_009536262.1">
    <property type="nucleotide sequence ID" value="XM_009537967.1"/>
</dbReference>